<dbReference type="InterPro" id="IPR042099">
    <property type="entry name" value="ANL_N_sf"/>
</dbReference>
<protein>
    <submittedName>
        <fullName evidence="6">Uncharacterized protein</fullName>
    </submittedName>
</protein>
<dbReference type="PANTHER" id="PTHR45527:SF1">
    <property type="entry name" value="FATTY ACID SYNTHASE"/>
    <property type="match status" value="1"/>
</dbReference>
<name>A0A814URM3_9BILA</name>
<dbReference type="InterPro" id="IPR012728">
    <property type="entry name" value="Pls/PosA_C"/>
</dbReference>
<evidence type="ECO:0000313" key="7">
    <source>
        <dbReference type="EMBL" id="CAF1467488.1"/>
    </source>
</evidence>
<keyword evidence="2" id="KW-0597">Phosphoprotein</keyword>
<dbReference type="Gene3D" id="2.160.10.10">
    <property type="entry name" value="Hexapeptide repeat proteins"/>
    <property type="match status" value="3"/>
</dbReference>
<accession>A0A814URM3</accession>
<dbReference type="GO" id="GO:0031177">
    <property type="term" value="F:phosphopantetheine binding"/>
    <property type="evidence" value="ECO:0007669"/>
    <property type="project" value="TreeGrafter"/>
</dbReference>
<gene>
    <name evidence="6" type="ORF">BJG266_LOCUS25665</name>
    <name evidence="7" type="ORF">QVE165_LOCUS41351</name>
</gene>
<feature type="transmembrane region" description="Helical" evidence="3">
    <location>
        <begin position="613"/>
        <end position="633"/>
    </location>
</feature>
<evidence type="ECO:0000256" key="1">
    <source>
        <dbReference type="ARBA" id="ARBA00022450"/>
    </source>
</evidence>
<keyword evidence="3" id="KW-1133">Transmembrane helix</keyword>
<dbReference type="Pfam" id="PF00501">
    <property type="entry name" value="AMP-binding"/>
    <property type="match status" value="1"/>
</dbReference>
<dbReference type="NCBIfam" id="TIGR01733">
    <property type="entry name" value="AA-adenyl-dom"/>
    <property type="match status" value="1"/>
</dbReference>
<dbReference type="OrthoDB" id="416786at2759"/>
<dbReference type="PROSITE" id="PS00012">
    <property type="entry name" value="PHOSPHOPANTETHEINE"/>
    <property type="match status" value="1"/>
</dbReference>
<feature type="transmembrane region" description="Helical" evidence="3">
    <location>
        <begin position="916"/>
        <end position="934"/>
    </location>
</feature>
<dbReference type="NCBIfam" id="TIGR02353">
    <property type="entry name" value="NRPS_term_dom"/>
    <property type="match status" value="1"/>
</dbReference>
<proteinExistence type="predicted"/>
<dbReference type="PROSITE" id="PS00455">
    <property type="entry name" value="AMP_BINDING"/>
    <property type="match status" value="1"/>
</dbReference>
<dbReference type="GO" id="GO:0043041">
    <property type="term" value="P:amino acid activation for nonribosomal peptide biosynthetic process"/>
    <property type="evidence" value="ECO:0007669"/>
    <property type="project" value="TreeGrafter"/>
</dbReference>
<evidence type="ECO:0000259" key="5">
    <source>
        <dbReference type="Pfam" id="PF00550"/>
    </source>
</evidence>
<comment type="caution">
    <text evidence="6">The sequence shown here is derived from an EMBL/GenBank/DDBJ whole genome shotgun (WGS) entry which is preliminary data.</text>
</comment>
<dbReference type="Gene3D" id="1.10.1200.10">
    <property type="entry name" value="ACP-like"/>
    <property type="match status" value="1"/>
</dbReference>
<keyword evidence="3" id="KW-0812">Transmembrane</keyword>
<dbReference type="InterPro" id="IPR011004">
    <property type="entry name" value="Trimer_LpxA-like_sf"/>
</dbReference>
<dbReference type="InterPro" id="IPR045851">
    <property type="entry name" value="AMP-bd_C_sf"/>
</dbReference>
<dbReference type="SUPFAM" id="SSF56801">
    <property type="entry name" value="Acetyl-CoA synthetase-like"/>
    <property type="match status" value="1"/>
</dbReference>
<dbReference type="InterPro" id="IPR009081">
    <property type="entry name" value="PP-bd_ACP"/>
</dbReference>
<dbReference type="Pfam" id="PF00550">
    <property type="entry name" value="PP-binding"/>
    <property type="match status" value="1"/>
</dbReference>
<feature type="transmembrane region" description="Helical" evidence="3">
    <location>
        <begin position="242"/>
        <end position="263"/>
    </location>
</feature>
<dbReference type="EMBL" id="CAJNOM010000491">
    <property type="protein sequence ID" value="CAF1467488.1"/>
    <property type="molecule type" value="Genomic_DNA"/>
</dbReference>
<evidence type="ECO:0000313" key="9">
    <source>
        <dbReference type="Proteomes" id="UP000663877"/>
    </source>
</evidence>
<dbReference type="Proteomes" id="UP000663877">
    <property type="component" value="Unassembled WGS sequence"/>
</dbReference>
<evidence type="ECO:0000259" key="4">
    <source>
        <dbReference type="Pfam" id="PF00501"/>
    </source>
</evidence>
<dbReference type="GO" id="GO:0044550">
    <property type="term" value="P:secondary metabolite biosynthetic process"/>
    <property type="evidence" value="ECO:0007669"/>
    <property type="project" value="TreeGrafter"/>
</dbReference>
<keyword evidence="1" id="KW-0596">Phosphopantetheine</keyword>
<dbReference type="SUPFAM" id="SSF47336">
    <property type="entry name" value="ACP-like"/>
    <property type="match status" value="1"/>
</dbReference>
<dbReference type="GO" id="GO:0005737">
    <property type="term" value="C:cytoplasm"/>
    <property type="evidence" value="ECO:0007669"/>
    <property type="project" value="TreeGrafter"/>
</dbReference>
<dbReference type="InterPro" id="IPR010071">
    <property type="entry name" value="AA_adenyl_dom"/>
</dbReference>
<dbReference type="EMBL" id="CAJNOI010000201">
    <property type="protein sequence ID" value="CAF1179247.1"/>
    <property type="molecule type" value="Genomic_DNA"/>
</dbReference>
<reference evidence="6" key="1">
    <citation type="submission" date="2021-02" db="EMBL/GenBank/DDBJ databases">
        <authorList>
            <person name="Nowell W R."/>
        </authorList>
    </citation>
    <scope>NUCLEOTIDE SEQUENCE</scope>
</reference>
<dbReference type="CDD" id="cd05930">
    <property type="entry name" value="A_NRPS"/>
    <property type="match status" value="1"/>
</dbReference>
<feature type="domain" description="Carrier" evidence="5">
    <location>
        <begin position="525"/>
        <end position="586"/>
    </location>
</feature>
<feature type="transmembrane region" description="Helical" evidence="3">
    <location>
        <begin position="1102"/>
        <end position="1120"/>
    </location>
</feature>
<evidence type="ECO:0000256" key="3">
    <source>
        <dbReference type="SAM" id="Phobius"/>
    </source>
</evidence>
<sequence length="1310" mass="147972">MKVTILSGPDRPDLLKDECLHDIFLQTVARFPNKIALHWQNEKITYGELYQQAHHLALILREIKQIKSGDIVGIRLSRSAQLHITILAVLMTGATYVPFDADTPNERVREVIADLQIVLLLVDSQTSINHPLAVNIEDVRTNSLIVNSTHSLGVYTDNKSAAYIICTSGSSGKPKAIAISHRSICHFIRADNEVMQIKHEDIVYQGSSAAFDMFLEETFLSYFVGATLVIASKMDILNSDRLHLFFIHHSITVLFCVPTLLFLMNNDSALKLRLINTGGEVCSQILVDRWWRDDRILFNSYGPTEITVAATAQSLRPNQPISIGVPLPNYVCCLLDEDTGQPTSKTIGELCIRGPGVAMGYVNRESLTKEKFTEYGYRTGDRVSIQQGQIFFHDRIDTQVKLRGFRIELGEIEQELLRLENKARSAAVIILNEQLIAFVVTELSESIIREELRRRLPSYMIPDRLIRLDRPMPCLPSGKIDRQSLITLLPTNHIEKSKTIITTTDLASCSTNEINININPLDIVLSAFQKTFPYAHPAANDDFFLDLGGHSLTAALTITELRKSFPSIAVYDLYKYKTAAKLAEYLIQFPNDKKEEKTYNDAITFIKPSFTRIILCSTIQIIVLIILSGIASMEYILPYIIFTLILSEHSIICACFGAYGICVIVPLFRYTFAIIVKWIIIGRYKEGDFPLWGSMYIRWWIVEQLRNIAVQQTLADSPLMNSYFRLLGAKIGRNVHLSSIHCAALDLLEIDDETTISSDVHFQTAFVDDYTLKLRRIYIQKNVYIGSRSVISGQTRMEDYAELNDLSFLPPNTCIPSGEVWHGSPATYSHQATSKPSFIETTNNSLSSTLTWFIFSLIVLLLIPMFYFAPIIPGLILFEYIDISSVSNWIQIFIFSPIVGILYTCLVIVQIIIVRYAIVGTLSVGVYSTKSLVYIRKWTFDRLLDIALHVIHTFYATLYMTPFLRILGMKIGQRCEVSTAIGMVHSLVKIDDECFIADNVLLCDPNIRFGQMELKETTIGKRVFIGNSAIISDGKEIPNECLIGCMSLLADELQEKQSCLGSPAFILPKRAEAPSDISEYFTYRPCARVIFQRFCIDTIRVFLPRIIIVLEIGIAIEIFENFNDSISTWYCLLILPILYIAILAIPSLLFCIFLKWVIVGKYQENHYSLWSWFVWTSDFVTATYEQLAAPLVLELLQGTFFIAPVFRCFGVKIGENCCINTVQITEFDLINIGNRVVLDNGVELQTHLFEDRIMKLGAIYVEDETNIGCASIMLPNTRLGLRAKLGPLSLVIKGEGIPAQSIWQGIPIQK</sequence>
<feature type="domain" description="AMP-dependent synthetase/ligase" evidence="4">
    <location>
        <begin position="26"/>
        <end position="361"/>
    </location>
</feature>
<keyword evidence="8" id="KW-1185">Reference proteome</keyword>
<dbReference type="PANTHER" id="PTHR45527">
    <property type="entry name" value="NONRIBOSOMAL PEPTIDE SYNTHETASE"/>
    <property type="match status" value="1"/>
</dbReference>
<evidence type="ECO:0000256" key="2">
    <source>
        <dbReference type="ARBA" id="ARBA00022553"/>
    </source>
</evidence>
<dbReference type="InterPro" id="IPR006162">
    <property type="entry name" value="Ppantetheine_attach_site"/>
</dbReference>
<feature type="transmembrane region" description="Helical" evidence="3">
    <location>
        <begin position="1126"/>
        <end position="1154"/>
    </location>
</feature>
<feature type="transmembrane region" description="Helical" evidence="3">
    <location>
        <begin position="889"/>
        <end position="909"/>
    </location>
</feature>
<feature type="transmembrane region" description="Helical" evidence="3">
    <location>
        <begin position="639"/>
        <end position="668"/>
    </location>
</feature>
<evidence type="ECO:0000313" key="6">
    <source>
        <dbReference type="EMBL" id="CAF1179247.1"/>
    </source>
</evidence>
<dbReference type="Proteomes" id="UP000663832">
    <property type="component" value="Unassembled WGS sequence"/>
</dbReference>
<dbReference type="InterPro" id="IPR020845">
    <property type="entry name" value="AMP-binding_CS"/>
</dbReference>
<feature type="transmembrane region" description="Helical" evidence="3">
    <location>
        <begin position="850"/>
        <end position="869"/>
    </location>
</feature>
<organism evidence="6 9">
    <name type="scientific">Adineta steineri</name>
    <dbReference type="NCBI Taxonomy" id="433720"/>
    <lineage>
        <taxon>Eukaryota</taxon>
        <taxon>Metazoa</taxon>
        <taxon>Spiralia</taxon>
        <taxon>Gnathifera</taxon>
        <taxon>Rotifera</taxon>
        <taxon>Eurotatoria</taxon>
        <taxon>Bdelloidea</taxon>
        <taxon>Adinetida</taxon>
        <taxon>Adinetidae</taxon>
        <taxon>Adineta</taxon>
    </lineage>
</organism>
<dbReference type="Gene3D" id="3.30.300.30">
    <property type="match status" value="1"/>
</dbReference>
<dbReference type="Gene3D" id="3.40.50.12780">
    <property type="entry name" value="N-terminal domain of ligase-like"/>
    <property type="match status" value="1"/>
</dbReference>
<keyword evidence="3" id="KW-0472">Membrane</keyword>
<dbReference type="InterPro" id="IPR000873">
    <property type="entry name" value="AMP-dep_synth/lig_dom"/>
</dbReference>
<evidence type="ECO:0000313" key="8">
    <source>
        <dbReference type="Proteomes" id="UP000663832"/>
    </source>
</evidence>
<dbReference type="SUPFAM" id="SSF51161">
    <property type="entry name" value="Trimeric LpxA-like enzymes"/>
    <property type="match status" value="3"/>
</dbReference>
<feature type="transmembrane region" description="Helical" evidence="3">
    <location>
        <begin position="946"/>
        <end position="964"/>
    </location>
</feature>
<dbReference type="InterPro" id="IPR036736">
    <property type="entry name" value="ACP-like_sf"/>
</dbReference>